<evidence type="ECO:0000313" key="2">
    <source>
        <dbReference type="EMBL" id="HCL01862.1"/>
    </source>
</evidence>
<dbReference type="InterPro" id="IPR051450">
    <property type="entry name" value="Gfo/Idh/MocA_Oxidoreductases"/>
</dbReference>
<dbReference type="Gene3D" id="3.40.50.720">
    <property type="entry name" value="NAD(P)-binding Rossmann-like Domain"/>
    <property type="match status" value="1"/>
</dbReference>
<dbReference type="EMBL" id="DPVV01000187">
    <property type="protein sequence ID" value="HCL01862.1"/>
    <property type="molecule type" value="Genomic_DNA"/>
</dbReference>
<dbReference type="PANTHER" id="PTHR43377">
    <property type="entry name" value="BILIVERDIN REDUCTASE A"/>
    <property type="match status" value="1"/>
</dbReference>
<proteinExistence type="predicted"/>
<name>A0A3D2X428_9FIRM</name>
<dbReference type="InterPro" id="IPR000683">
    <property type="entry name" value="Gfo/Idh/MocA-like_OxRdtase_N"/>
</dbReference>
<sequence>MLTKYRSIYSVSFAPLYIESLPIRYPLTLYFYEHDFIITHIHKNILELLNQPNSFTDILLSTMICYYILKRPLMKGDRNMKIGVLGTGFGAYHVELYSQIKDVDTIYVFGRNSEKLENLKSKFGIQIVTDIDEIMETNDIDLVDLCLPNALHRKYAIQALEHGKHVFCETPVAYSMAEAIAMQNAKQKSGKQLMVDLFLRFEHAYEILADITQKGEYGNIHKIQIQRYTPPYWGDLGKTKIVTDLMMHDIDFISYLLGMPNKIEATKTVGKEGQCAVSALCSYDNVFAENNSSSMMPNTYPFAVSYEVIYDHAVVRYYEDGYQDHMDTKLTVFTDGCRKDLPLLDNNCYDKAIHYALDMIQTTEKPKNDISDALVSLEMALKIKDLIL</sequence>
<evidence type="ECO:0000259" key="1">
    <source>
        <dbReference type="Pfam" id="PF01408"/>
    </source>
</evidence>
<dbReference type="InterPro" id="IPR036291">
    <property type="entry name" value="NAD(P)-bd_dom_sf"/>
</dbReference>
<feature type="domain" description="Gfo/Idh/MocA-like oxidoreductase N-terminal" evidence="1">
    <location>
        <begin position="80"/>
        <end position="196"/>
    </location>
</feature>
<dbReference type="Gene3D" id="3.30.360.10">
    <property type="entry name" value="Dihydrodipicolinate Reductase, domain 2"/>
    <property type="match status" value="1"/>
</dbReference>
<dbReference type="SUPFAM" id="SSF51735">
    <property type="entry name" value="NAD(P)-binding Rossmann-fold domains"/>
    <property type="match status" value="1"/>
</dbReference>
<accession>A0A3D2X428</accession>
<reference evidence="2 3" key="1">
    <citation type="journal article" date="2018" name="Nat. Biotechnol.">
        <title>A standardized bacterial taxonomy based on genome phylogeny substantially revises the tree of life.</title>
        <authorList>
            <person name="Parks D.H."/>
            <person name="Chuvochina M."/>
            <person name="Waite D.W."/>
            <person name="Rinke C."/>
            <person name="Skarshewski A."/>
            <person name="Chaumeil P.A."/>
            <person name="Hugenholtz P."/>
        </authorList>
    </citation>
    <scope>NUCLEOTIDE SEQUENCE [LARGE SCALE GENOMIC DNA]</scope>
    <source>
        <strain evidence="2">UBA11728</strain>
    </source>
</reference>
<dbReference type="GO" id="GO:0000166">
    <property type="term" value="F:nucleotide binding"/>
    <property type="evidence" value="ECO:0007669"/>
    <property type="project" value="InterPro"/>
</dbReference>
<protein>
    <submittedName>
        <fullName evidence="2">Dehydrogenase</fullName>
    </submittedName>
</protein>
<dbReference type="Pfam" id="PF01408">
    <property type="entry name" value="GFO_IDH_MocA"/>
    <property type="match status" value="1"/>
</dbReference>
<evidence type="ECO:0000313" key="3">
    <source>
        <dbReference type="Proteomes" id="UP000262969"/>
    </source>
</evidence>
<gene>
    <name evidence="2" type="ORF">DHW61_05505</name>
</gene>
<dbReference type="PANTHER" id="PTHR43377:SF1">
    <property type="entry name" value="BILIVERDIN REDUCTASE A"/>
    <property type="match status" value="1"/>
</dbReference>
<organism evidence="2 3">
    <name type="scientific">Lachnoclostridium phytofermentans</name>
    <dbReference type="NCBI Taxonomy" id="66219"/>
    <lineage>
        <taxon>Bacteria</taxon>
        <taxon>Bacillati</taxon>
        <taxon>Bacillota</taxon>
        <taxon>Clostridia</taxon>
        <taxon>Lachnospirales</taxon>
        <taxon>Lachnospiraceae</taxon>
    </lineage>
</organism>
<dbReference type="SUPFAM" id="SSF55347">
    <property type="entry name" value="Glyceraldehyde-3-phosphate dehydrogenase-like, C-terminal domain"/>
    <property type="match status" value="1"/>
</dbReference>
<dbReference type="AlphaFoldDB" id="A0A3D2X428"/>
<comment type="caution">
    <text evidence="2">The sequence shown here is derived from an EMBL/GenBank/DDBJ whole genome shotgun (WGS) entry which is preliminary data.</text>
</comment>
<dbReference type="Proteomes" id="UP000262969">
    <property type="component" value="Unassembled WGS sequence"/>
</dbReference>